<dbReference type="PANTHER" id="PTHR43358:SF4">
    <property type="entry name" value="ALPHA_BETA HYDROLASE FOLD-1 DOMAIN-CONTAINING PROTEIN"/>
    <property type="match status" value="1"/>
</dbReference>
<accession>A0A6A8MGL1</accession>
<evidence type="ECO:0000259" key="2">
    <source>
        <dbReference type="Pfam" id="PF12146"/>
    </source>
</evidence>
<reference evidence="3 4" key="1">
    <citation type="submission" date="2019-08" db="EMBL/GenBank/DDBJ databases">
        <title>In-depth cultivation of the pig gut microbiome towards novel bacterial diversity and tailored functional studies.</title>
        <authorList>
            <person name="Wylensek D."/>
            <person name="Hitch T.C.A."/>
            <person name="Clavel T."/>
        </authorList>
    </citation>
    <scope>NUCLEOTIDE SEQUENCE [LARGE SCALE GENOMIC DNA]</scope>
    <source>
        <strain evidence="3 4">Bifido-178-WT-2B</strain>
    </source>
</reference>
<dbReference type="InterPro" id="IPR022742">
    <property type="entry name" value="Hydrolase_4"/>
</dbReference>
<dbReference type="GO" id="GO:0016787">
    <property type="term" value="F:hydrolase activity"/>
    <property type="evidence" value="ECO:0007669"/>
    <property type="project" value="UniProtKB-KW"/>
</dbReference>
<dbReference type="RefSeq" id="WP_154549446.1">
    <property type="nucleotide sequence ID" value="NZ_VUMX01000038.1"/>
</dbReference>
<dbReference type="PANTHER" id="PTHR43358">
    <property type="entry name" value="ALPHA/BETA-HYDROLASE"/>
    <property type="match status" value="1"/>
</dbReference>
<dbReference type="Proteomes" id="UP000438120">
    <property type="component" value="Unassembled WGS sequence"/>
</dbReference>
<keyword evidence="3" id="KW-0378">Hydrolase</keyword>
<feature type="transmembrane region" description="Helical" evidence="1">
    <location>
        <begin position="7"/>
        <end position="31"/>
    </location>
</feature>
<gene>
    <name evidence="3" type="ORF">FYJ62_09500</name>
</gene>
<evidence type="ECO:0000313" key="3">
    <source>
        <dbReference type="EMBL" id="MST87836.1"/>
    </source>
</evidence>
<feature type="domain" description="Serine aminopeptidase S33" evidence="2">
    <location>
        <begin position="91"/>
        <end position="194"/>
    </location>
</feature>
<dbReference type="EMBL" id="VUMX01000038">
    <property type="protein sequence ID" value="MST87836.1"/>
    <property type="molecule type" value="Genomic_DNA"/>
</dbReference>
<dbReference type="SUPFAM" id="SSF53474">
    <property type="entry name" value="alpha/beta-Hydrolases"/>
    <property type="match status" value="1"/>
</dbReference>
<dbReference type="Pfam" id="PF12146">
    <property type="entry name" value="Hydrolase_4"/>
    <property type="match status" value="1"/>
</dbReference>
<evidence type="ECO:0000256" key="1">
    <source>
        <dbReference type="SAM" id="Phobius"/>
    </source>
</evidence>
<dbReference type="Gene3D" id="3.40.50.1820">
    <property type="entry name" value="alpha/beta hydrolase"/>
    <property type="match status" value="1"/>
</dbReference>
<protein>
    <submittedName>
        <fullName evidence="3">Alpha/beta hydrolase</fullName>
    </submittedName>
</protein>
<comment type="caution">
    <text evidence="3">The sequence shown here is derived from an EMBL/GenBank/DDBJ whole genome shotgun (WGS) entry which is preliminary data.</text>
</comment>
<evidence type="ECO:0000313" key="4">
    <source>
        <dbReference type="Proteomes" id="UP000438120"/>
    </source>
</evidence>
<proteinExistence type="predicted"/>
<dbReference type="InterPro" id="IPR029058">
    <property type="entry name" value="AB_hydrolase_fold"/>
</dbReference>
<dbReference type="AlphaFoldDB" id="A0A6A8MGL1"/>
<dbReference type="OrthoDB" id="9776685at2"/>
<keyword evidence="1" id="KW-0472">Membrane</keyword>
<keyword evidence="1" id="KW-0812">Transmembrane</keyword>
<name>A0A6A8MGL1_9LACO</name>
<organism evidence="3 4">
    <name type="scientific">Lactobacillus porci</name>
    <dbReference type="NCBI Taxonomy" id="2012477"/>
    <lineage>
        <taxon>Bacteria</taxon>
        <taxon>Bacillati</taxon>
        <taxon>Bacillota</taxon>
        <taxon>Bacilli</taxon>
        <taxon>Lactobacillales</taxon>
        <taxon>Lactobacillaceae</taxon>
        <taxon>Lactobacillus</taxon>
    </lineage>
</organism>
<dbReference type="InterPro" id="IPR052920">
    <property type="entry name" value="DNA-binding_regulatory"/>
</dbReference>
<keyword evidence="1" id="KW-1133">Transmembrane helix</keyword>
<keyword evidence="4" id="KW-1185">Reference proteome</keyword>
<sequence>MTKTHKKIIWTVTGIVLAALALFLAAGLYFFNVAEVPGKKTFVSNGTVRLKKSTPLYAEKKWYRDVKKQHWTMMSANNKYRLAAYYLPAKKSKKTVIILHGFMSNKENMGAYAQLFHSLGYNVLLPDAEAHGQSQGKYVGYGWLEKTDVRKWSQQVIKQTGQRSEIAIMGVSMGGATTMMTSGLKLPKQVKCFIEDCGYTNAKNEIEHEAQALYGMPAFPRFPLVEVLSLVSRVKAGYFLGDASSLKQLHRNKKPMLFIHGSKDKFVPTEMVYKNYRATSGPKQLLVVEGATHAESIEHNHRLYKKTVAKFLRKYLK</sequence>